<evidence type="ECO:0000313" key="12">
    <source>
        <dbReference type="Proteomes" id="UP001180453"/>
    </source>
</evidence>
<dbReference type="RefSeq" id="WP_310261749.1">
    <property type="nucleotide sequence ID" value="NZ_JAVDXU010000001.1"/>
</dbReference>
<dbReference type="PANTHER" id="PTHR38035">
    <property type="entry name" value="UPF0070 PROTEIN YFGM"/>
    <property type="match status" value="1"/>
</dbReference>
<proteinExistence type="inferred from homology"/>
<name>A0ABU1YI20_ROSSA</name>
<evidence type="ECO:0000256" key="9">
    <source>
        <dbReference type="SAM" id="Phobius"/>
    </source>
</evidence>
<evidence type="ECO:0000256" key="1">
    <source>
        <dbReference type="ARBA" id="ARBA00004401"/>
    </source>
</evidence>
<evidence type="ECO:0000256" key="8">
    <source>
        <dbReference type="ARBA" id="ARBA00024235"/>
    </source>
</evidence>
<dbReference type="PIRSF" id="PIRSF006170">
    <property type="entry name" value="YfgM"/>
    <property type="match status" value="1"/>
</dbReference>
<dbReference type="Pfam" id="PF09976">
    <property type="entry name" value="TPR_21"/>
    <property type="match status" value="1"/>
</dbReference>
<comment type="caution">
    <text evidence="11">The sequence shown here is derived from an EMBL/GenBank/DDBJ whole genome shotgun (WGS) entry which is preliminary data.</text>
</comment>
<accession>A0ABU1YI20</accession>
<comment type="subcellular location">
    <subcellularLocation>
        <location evidence="1">Cell membrane</location>
        <topology evidence="1">Single-pass type II membrane protein</topology>
    </subcellularLocation>
</comment>
<keyword evidence="5 9" id="KW-0472">Membrane</keyword>
<dbReference type="InterPro" id="IPR011990">
    <property type="entry name" value="TPR-like_helical_dom_sf"/>
</dbReference>
<evidence type="ECO:0000256" key="5">
    <source>
        <dbReference type="ARBA" id="ARBA00023136"/>
    </source>
</evidence>
<protein>
    <recommendedName>
        <fullName evidence="8">Ancillary SecYEG translocon subunit</fullName>
    </recommendedName>
</protein>
<keyword evidence="3 9" id="KW-0812">Transmembrane</keyword>
<dbReference type="PANTHER" id="PTHR38035:SF1">
    <property type="entry name" value="ANCILLARY SECYEG TRANSLOCON SUBUNIT"/>
    <property type="match status" value="1"/>
</dbReference>
<dbReference type="Proteomes" id="UP001180453">
    <property type="component" value="Unassembled WGS sequence"/>
</dbReference>
<dbReference type="EMBL" id="JAVDXU010000001">
    <property type="protein sequence ID" value="MDR7268378.1"/>
    <property type="molecule type" value="Genomic_DNA"/>
</dbReference>
<comment type="similarity">
    <text evidence="7">Belongs to the YfgM family.</text>
</comment>
<reference evidence="11 12" key="1">
    <citation type="submission" date="2023-07" db="EMBL/GenBank/DDBJ databases">
        <title>Sorghum-associated microbial communities from plants grown in Nebraska, USA.</title>
        <authorList>
            <person name="Schachtman D."/>
        </authorList>
    </citation>
    <scope>NUCLEOTIDE SEQUENCE [LARGE SCALE GENOMIC DNA]</scope>
    <source>
        <strain evidence="11 12">BE314</strain>
    </source>
</reference>
<keyword evidence="2" id="KW-1003">Cell membrane</keyword>
<evidence type="ECO:0000313" key="11">
    <source>
        <dbReference type="EMBL" id="MDR7268378.1"/>
    </source>
</evidence>
<evidence type="ECO:0000256" key="3">
    <source>
        <dbReference type="ARBA" id="ARBA00022692"/>
    </source>
</evidence>
<sequence length="223" mass="24248">MAAHLDLEEQEQLEQLKAFWKRWGNLITWVITAVLAAFAAWQGWNWYQRDQAAKAAAMYDEFDRAVAAQDVDKASIAAGDLKARYGGTGYAAQAGLQVAKLQLDKGKADDARQSLTWVAEQGSEGGPYRDVARLRLAGLQLDAKAYDEAAKTLDAIKSADFAALVADRRGDLLLLQDKRDAAKAEYQKALAGMDKTQNYRSIIEAKLATLGVPTAVEANGAAQ</sequence>
<gene>
    <name evidence="11" type="ORF">J2X20_001007</name>
</gene>
<evidence type="ECO:0000256" key="4">
    <source>
        <dbReference type="ARBA" id="ARBA00022989"/>
    </source>
</evidence>
<evidence type="ECO:0000256" key="2">
    <source>
        <dbReference type="ARBA" id="ARBA00022475"/>
    </source>
</evidence>
<evidence type="ECO:0000256" key="6">
    <source>
        <dbReference type="ARBA" id="ARBA00023186"/>
    </source>
</evidence>
<keyword evidence="6" id="KW-0143">Chaperone</keyword>
<keyword evidence="12" id="KW-1185">Reference proteome</keyword>
<keyword evidence="4 9" id="KW-1133">Transmembrane helix</keyword>
<feature type="transmembrane region" description="Helical" evidence="9">
    <location>
        <begin position="26"/>
        <end position="44"/>
    </location>
</feature>
<dbReference type="InterPro" id="IPR026039">
    <property type="entry name" value="YfgM"/>
</dbReference>
<dbReference type="Gene3D" id="1.25.40.10">
    <property type="entry name" value="Tetratricopeptide repeat domain"/>
    <property type="match status" value="1"/>
</dbReference>
<evidence type="ECO:0000256" key="7">
    <source>
        <dbReference type="ARBA" id="ARBA00024197"/>
    </source>
</evidence>
<dbReference type="InterPro" id="IPR018704">
    <property type="entry name" value="SecYEG/CpoB_TPR"/>
</dbReference>
<evidence type="ECO:0000259" key="10">
    <source>
        <dbReference type="Pfam" id="PF09976"/>
    </source>
</evidence>
<organism evidence="11 12">
    <name type="scientific">Roseateles saccharophilus</name>
    <name type="common">Pseudomonas saccharophila</name>
    <dbReference type="NCBI Taxonomy" id="304"/>
    <lineage>
        <taxon>Bacteria</taxon>
        <taxon>Pseudomonadati</taxon>
        <taxon>Pseudomonadota</taxon>
        <taxon>Betaproteobacteria</taxon>
        <taxon>Burkholderiales</taxon>
        <taxon>Sphaerotilaceae</taxon>
        <taxon>Roseateles</taxon>
    </lineage>
</organism>
<feature type="domain" description="Ancillary SecYEG translocon subunit/Cell division coordinator CpoB TPR" evidence="10">
    <location>
        <begin position="17"/>
        <end position="211"/>
    </location>
</feature>